<evidence type="ECO:0000256" key="3">
    <source>
        <dbReference type="ARBA" id="ARBA00007823"/>
    </source>
</evidence>
<accession>I7M840</accession>
<evidence type="ECO:0000313" key="12">
    <source>
        <dbReference type="EMBL" id="EAR97113.2"/>
    </source>
</evidence>
<dbReference type="Proteomes" id="UP000009168">
    <property type="component" value="Unassembled WGS sequence"/>
</dbReference>
<evidence type="ECO:0000256" key="4">
    <source>
        <dbReference type="ARBA" id="ARBA00012477"/>
    </source>
</evidence>
<dbReference type="eggNOG" id="KOG2121">
    <property type="taxonomic scope" value="Eukaryota"/>
</dbReference>
<dbReference type="SUPFAM" id="SSF56281">
    <property type="entry name" value="Metallo-hydrolase/oxidoreductase"/>
    <property type="match status" value="2"/>
</dbReference>
<gene>
    <name evidence="12" type="ORF">TTHERM_00476500</name>
</gene>
<name>I7M840_TETTS</name>
<reference evidence="13" key="1">
    <citation type="journal article" date="2006" name="PLoS Biol.">
        <title>Macronuclear genome sequence of the ciliate Tetrahymena thermophila, a model eukaryote.</title>
        <authorList>
            <person name="Eisen J.A."/>
            <person name="Coyne R.S."/>
            <person name="Wu M."/>
            <person name="Wu D."/>
            <person name="Thiagarajan M."/>
            <person name="Wortman J.R."/>
            <person name="Badger J.H."/>
            <person name="Ren Q."/>
            <person name="Amedeo P."/>
            <person name="Jones K.M."/>
            <person name="Tallon L.J."/>
            <person name="Delcher A.L."/>
            <person name="Salzberg S.L."/>
            <person name="Silva J.C."/>
            <person name="Haas B.J."/>
            <person name="Majoros W.H."/>
            <person name="Farzad M."/>
            <person name="Carlton J.M."/>
            <person name="Smith R.K. Jr."/>
            <person name="Garg J."/>
            <person name="Pearlman R.E."/>
            <person name="Karrer K.M."/>
            <person name="Sun L."/>
            <person name="Manning G."/>
            <person name="Elde N.C."/>
            <person name="Turkewitz A.P."/>
            <person name="Asai D.J."/>
            <person name="Wilkes D.E."/>
            <person name="Wang Y."/>
            <person name="Cai H."/>
            <person name="Collins K."/>
            <person name="Stewart B.A."/>
            <person name="Lee S.R."/>
            <person name="Wilamowska K."/>
            <person name="Weinberg Z."/>
            <person name="Ruzzo W.L."/>
            <person name="Wloga D."/>
            <person name="Gaertig J."/>
            <person name="Frankel J."/>
            <person name="Tsao C.-C."/>
            <person name="Gorovsky M.A."/>
            <person name="Keeling P.J."/>
            <person name="Waller R.F."/>
            <person name="Patron N.J."/>
            <person name="Cherry J.M."/>
            <person name="Stover N.A."/>
            <person name="Krieger C.J."/>
            <person name="del Toro C."/>
            <person name="Ryder H.F."/>
            <person name="Williamson S.C."/>
            <person name="Barbeau R.A."/>
            <person name="Hamilton E.P."/>
            <person name="Orias E."/>
        </authorList>
    </citation>
    <scope>NUCLEOTIDE SEQUENCE [LARGE SCALE GENOMIC DNA]</scope>
    <source>
        <strain evidence="13">SB210</strain>
    </source>
</reference>
<evidence type="ECO:0000256" key="8">
    <source>
        <dbReference type="ARBA" id="ARBA00022759"/>
    </source>
</evidence>
<dbReference type="OrthoDB" id="527344at2759"/>
<evidence type="ECO:0000256" key="10">
    <source>
        <dbReference type="ARBA" id="ARBA00022833"/>
    </source>
</evidence>
<keyword evidence="10" id="KW-0862">Zinc</keyword>
<dbReference type="EC" id="3.1.26.11" evidence="4"/>
<dbReference type="GO" id="GO:0005739">
    <property type="term" value="C:mitochondrion"/>
    <property type="evidence" value="ECO:0007669"/>
    <property type="project" value="TreeGrafter"/>
</dbReference>
<dbReference type="PANTHER" id="PTHR12553">
    <property type="entry name" value="ZINC PHOSPHODIESTERASE ELAC PROTEIN 2"/>
    <property type="match status" value="1"/>
</dbReference>
<proteinExistence type="inferred from homology"/>
<dbReference type="InParanoid" id="I7M840"/>
<dbReference type="RefSeq" id="XP_001017358.2">
    <property type="nucleotide sequence ID" value="XM_001017358.2"/>
</dbReference>
<dbReference type="PANTHER" id="PTHR12553:SF49">
    <property type="entry name" value="ZINC PHOSPHODIESTERASE ELAC PROTEIN 2"/>
    <property type="match status" value="1"/>
</dbReference>
<keyword evidence="5" id="KW-0819">tRNA processing</keyword>
<keyword evidence="8" id="KW-0255">Endonuclease</keyword>
<keyword evidence="7" id="KW-0479">Metal-binding</keyword>
<evidence type="ECO:0000256" key="2">
    <source>
        <dbReference type="ARBA" id="ARBA00001947"/>
    </source>
</evidence>
<evidence type="ECO:0000313" key="13">
    <source>
        <dbReference type="Proteomes" id="UP000009168"/>
    </source>
</evidence>
<sequence length="873" mass="102328">MKTYLQIIINHVGEQTPTIILHVGSQKYIFNCSENFMRFQKFNKIKLVQGICFFLTRLSSETLDGLIPNMTLLFCNAMGLQDKIYGPQKLVNMFQDMKSKFYIKCLPYSFLGFETNKLENNKQMSNFLLGINDMASIFGLKYDDQFSNNFFQDKQKANAYLYEKFKQQSLNKNNFLNDARQMINEQGNYQDAEIEVVPIYVQSKSEDVLAYLIKFQKQECKMNKEKLKSFNIPGKMMKEFQQNKQIELDGKIIKLQEVLEDPQPAQQLLIFDCLSEECVKNIINCEDISYTTTQDSFVYAVIHMTPIHILKSHHYELFLKKFDVNTLHIFVNSHIKETQIPQNNHSDTFLHVQATNIIAEQFPENFPKISENTKNYKSESEFYEIELNQLFPYLKNKTISKKNYQLIFNSKQAGQAYQPILSQKNTKKYFLTEEFQSEAEKLKVDLVQEMKSNEFILFDAQIRQNTKNYDPHIYFLGTSCMTPTIFRNNSSILIYEQSLKQGIMLDCGEGTYYQLLNQFGEAECQEVLRNLKLIVLTHAHSDHYLGFQSIVYQRHKAFQTAFNEGKKFFTEEDQLMYIALPWSLAPWYGVVDCYMEKMNCKLIYFQDYNGQNLNDLFNQYNKKPCCDNQVQETELKEQKQFPNEMISKEEEIIKENQESFNEDQNIQDENYNSDEEREDNRRFNAKIRIMQLSNYLKSDQTEIHQLKQDFNQFLLVSLGIQEIKFIPVIHCPQAFGIVFQHTSGIKISYSGDTRPCIEFAQAAEDSDLMIHEGTFNQNMQEHAKYAKHSTAFEAIDIAIQAKAKALVLTHLSKRHSKLDLGDFSDQSIEKNRFIKYRVSQALDHLAFQLSKYSTVPFISKCVHSLFPNQDDEY</sequence>
<dbReference type="InterPro" id="IPR047151">
    <property type="entry name" value="RNZ2-like"/>
</dbReference>
<evidence type="ECO:0000256" key="5">
    <source>
        <dbReference type="ARBA" id="ARBA00022694"/>
    </source>
</evidence>
<dbReference type="GO" id="GO:0042781">
    <property type="term" value="F:3'-tRNA processing endoribonuclease activity"/>
    <property type="evidence" value="ECO:0007669"/>
    <property type="project" value="UniProtKB-EC"/>
</dbReference>
<organism evidence="12 13">
    <name type="scientific">Tetrahymena thermophila (strain SB210)</name>
    <dbReference type="NCBI Taxonomy" id="312017"/>
    <lineage>
        <taxon>Eukaryota</taxon>
        <taxon>Sar</taxon>
        <taxon>Alveolata</taxon>
        <taxon>Ciliophora</taxon>
        <taxon>Intramacronucleata</taxon>
        <taxon>Oligohymenophorea</taxon>
        <taxon>Hymenostomatida</taxon>
        <taxon>Tetrahymenina</taxon>
        <taxon>Tetrahymenidae</taxon>
        <taxon>Tetrahymena</taxon>
    </lineage>
</organism>
<evidence type="ECO:0000256" key="11">
    <source>
        <dbReference type="SAM" id="MobiDB-lite"/>
    </source>
</evidence>
<comment type="cofactor">
    <cofactor evidence="2">
        <name>Zn(2+)</name>
        <dbReference type="ChEBI" id="CHEBI:29105"/>
    </cofactor>
</comment>
<dbReference type="EMBL" id="GG662667">
    <property type="protein sequence ID" value="EAR97113.2"/>
    <property type="molecule type" value="Genomic_DNA"/>
</dbReference>
<dbReference type="GO" id="GO:0046872">
    <property type="term" value="F:metal ion binding"/>
    <property type="evidence" value="ECO:0007669"/>
    <property type="project" value="UniProtKB-KW"/>
</dbReference>
<dbReference type="InterPro" id="IPR036866">
    <property type="entry name" value="RibonucZ/Hydroxyglut_hydro"/>
</dbReference>
<dbReference type="GO" id="GO:1990180">
    <property type="term" value="P:mitochondrial tRNA 3'-end processing"/>
    <property type="evidence" value="ECO:0007669"/>
    <property type="project" value="TreeGrafter"/>
</dbReference>
<keyword evidence="6" id="KW-0540">Nuclease</keyword>
<comment type="catalytic activity">
    <reaction evidence="1">
        <text>Endonucleolytic cleavage of RNA, removing extra 3' nucleotides from tRNA precursor, generating 3' termini of tRNAs. A 3'-hydroxy group is left at the tRNA terminus and a 5'-phosphoryl group is left at the trailer molecule.</text>
        <dbReference type="EC" id="3.1.26.11"/>
    </reaction>
</comment>
<dbReference type="CDD" id="cd07718">
    <property type="entry name" value="RNaseZ_ELAC1_ELAC2-C-term-like_MBL-fold"/>
    <property type="match status" value="1"/>
</dbReference>
<dbReference type="STRING" id="312017.I7M840"/>
<feature type="region of interest" description="Disordered" evidence="11">
    <location>
        <begin position="657"/>
        <end position="678"/>
    </location>
</feature>
<evidence type="ECO:0000256" key="9">
    <source>
        <dbReference type="ARBA" id="ARBA00022801"/>
    </source>
</evidence>
<comment type="similarity">
    <text evidence="3">Belongs to the RNase Z family.</text>
</comment>
<dbReference type="KEGG" id="tet:TTHERM_00476500"/>
<dbReference type="Gene3D" id="3.60.15.10">
    <property type="entry name" value="Ribonuclease Z/Hydroxyacylglutathione hydrolase-like"/>
    <property type="match status" value="2"/>
</dbReference>
<dbReference type="AlphaFoldDB" id="I7M840"/>
<keyword evidence="13" id="KW-1185">Reference proteome</keyword>
<keyword evidence="9" id="KW-0378">Hydrolase</keyword>
<dbReference type="GeneID" id="7828103"/>
<evidence type="ECO:0000256" key="7">
    <source>
        <dbReference type="ARBA" id="ARBA00022723"/>
    </source>
</evidence>
<protein>
    <recommendedName>
        <fullName evidence="4">ribonuclease Z</fullName>
        <ecNumber evidence="4">3.1.26.11</ecNumber>
    </recommendedName>
</protein>
<evidence type="ECO:0000256" key="6">
    <source>
        <dbReference type="ARBA" id="ARBA00022722"/>
    </source>
</evidence>
<evidence type="ECO:0000256" key="1">
    <source>
        <dbReference type="ARBA" id="ARBA00000402"/>
    </source>
</evidence>
<dbReference type="FunCoup" id="I7M840">
    <property type="interactions" value="389"/>
</dbReference>